<gene>
    <name evidence="2" type="ORF">C1645_789112</name>
</gene>
<feature type="region of interest" description="Disordered" evidence="1">
    <location>
        <begin position="19"/>
        <end position="77"/>
    </location>
</feature>
<evidence type="ECO:0000313" key="3">
    <source>
        <dbReference type="Proteomes" id="UP000265703"/>
    </source>
</evidence>
<sequence>MKIKAIVTIKQKFKKLKFKKPFRKMSNKRKNREVKEDREEDSEDIKTAKRLKHDDSQANNEKNDSGYGEKEITEKSSKTEEINIDYIDSDSKILSQNKNDTIDLEKTKQEIERRDEYIKQLEKEREEVSNLKNELNEKENRINELESELLKEKAQQKENYEKNTNNLEQTTDQDQNKEMIDALQQKLNEKDDEFRKLEEKNTELRKEASKYQSALGSATNIRLGDEDSVKFRSDILDLHKTLESYVTNLKPNMDLDLEKIQDLAQQYGCLTPVNNKNKPFIKALLQRKVLDDILNFSKESNNKGEDVKLEIGIETKANELLTLIENFSSCRSGTDEIVKVAAIKVRQQVYGILGNRGFADVMGPDGNHVHDFIIFVSNNLNDTINQYRKINDSNKKKEVDTIAPKLIRDIYTLFFYRLNVQEPKVQYKFCESGSKIDPSTMKGRWDDDDIDSLCVDICSFPLIGRDLDSPNLKTYAPAKVFPRASSETG</sequence>
<keyword evidence="3" id="KW-1185">Reference proteome</keyword>
<name>A0A397SCM2_9GLOM</name>
<feature type="compositionally biased region" description="Basic and acidic residues" evidence="1">
    <location>
        <begin position="44"/>
        <end position="77"/>
    </location>
</feature>
<dbReference type="AlphaFoldDB" id="A0A397SCM2"/>
<evidence type="ECO:0000256" key="1">
    <source>
        <dbReference type="SAM" id="MobiDB-lite"/>
    </source>
</evidence>
<feature type="compositionally biased region" description="Basic residues" evidence="1">
    <location>
        <begin position="19"/>
        <end position="32"/>
    </location>
</feature>
<evidence type="ECO:0000313" key="2">
    <source>
        <dbReference type="EMBL" id="RIA82055.1"/>
    </source>
</evidence>
<feature type="non-terminal residue" evidence="2">
    <location>
        <position position="1"/>
    </location>
</feature>
<comment type="caution">
    <text evidence="2">The sequence shown here is derived from an EMBL/GenBank/DDBJ whole genome shotgun (WGS) entry which is preliminary data.</text>
</comment>
<dbReference type="Proteomes" id="UP000265703">
    <property type="component" value="Unassembled WGS sequence"/>
</dbReference>
<accession>A0A397SCM2</accession>
<dbReference type="OrthoDB" id="2421915at2759"/>
<dbReference type="EMBL" id="QKYT01000709">
    <property type="protein sequence ID" value="RIA82055.1"/>
    <property type="molecule type" value="Genomic_DNA"/>
</dbReference>
<proteinExistence type="predicted"/>
<dbReference type="STRING" id="658196.A0A397SCM2"/>
<feature type="compositionally biased region" description="Polar residues" evidence="1">
    <location>
        <begin position="162"/>
        <end position="173"/>
    </location>
</feature>
<feature type="region of interest" description="Disordered" evidence="1">
    <location>
        <begin position="153"/>
        <end position="176"/>
    </location>
</feature>
<organism evidence="2 3">
    <name type="scientific">Glomus cerebriforme</name>
    <dbReference type="NCBI Taxonomy" id="658196"/>
    <lineage>
        <taxon>Eukaryota</taxon>
        <taxon>Fungi</taxon>
        <taxon>Fungi incertae sedis</taxon>
        <taxon>Mucoromycota</taxon>
        <taxon>Glomeromycotina</taxon>
        <taxon>Glomeromycetes</taxon>
        <taxon>Glomerales</taxon>
        <taxon>Glomeraceae</taxon>
        <taxon>Glomus</taxon>
    </lineage>
</organism>
<reference evidence="2 3" key="1">
    <citation type="submission" date="2018-06" db="EMBL/GenBank/DDBJ databases">
        <title>Comparative genomics reveals the genomic features of Rhizophagus irregularis, R. cerebriforme, R. diaphanum and Gigaspora rosea, and their symbiotic lifestyle signature.</title>
        <authorList>
            <person name="Morin E."/>
            <person name="San Clemente H."/>
            <person name="Chen E.C.H."/>
            <person name="De La Providencia I."/>
            <person name="Hainaut M."/>
            <person name="Kuo A."/>
            <person name="Kohler A."/>
            <person name="Murat C."/>
            <person name="Tang N."/>
            <person name="Roy S."/>
            <person name="Loubradou J."/>
            <person name="Henrissat B."/>
            <person name="Grigoriev I.V."/>
            <person name="Corradi N."/>
            <person name="Roux C."/>
            <person name="Martin F.M."/>
        </authorList>
    </citation>
    <scope>NUCLEOTIDE SEQUENCE [LARGE SCALE GENOMIC DNA]</scope>
    <source>
        <strain evidence="2 3">DAOM 227022</strain>
    </source>
</reference>
<protein>
    <submittedName>
        <fullName evidence="2">Uncharacterized protein</fullName>
    </submittedName>
</protein>